<evidence type="ECO:0000256" key="8">
    <source>
        <dbReference type="ARBA" id="ARBA00022857"/>
    </source>
</evidence>
<gene>
    <name evidence="22" type="primary">DWF5</name>
    <name evidence="22" type="ORF">Esi_0044_0110</name>
</gene>
<dbReference type="GO" id="GO:0047598">
    <property type="term" value="F:7-dehydrocholesterol reductase activity"/>
    <property type="evidence" value="ECO:0007669"/>
    <property type="project" value="UniProtKB-EC"/>
</dbReference>
<feature type="transmembrane region" description="Helical" evidence="21">
    <location>
        <begin position="188"/>
        <end position="207"/>
    </location>
</feature>
<feature type="transmembrane region" description="Helical" evidence="21">
    <location>
        <begin position="339"/>
        <end position="363"/>
    </location>
</feature>
<feature type="transmembrane region" description="Helical" evidence="21">
    <location>
        <begin position="274"/>
        <end position="294"/>
    </location>
</feature>
<keyword evidence="10 21" id="KW-1133">Transmembrane helix</keyword>
<evidence type="ECO:0000256" key="3">
    <source>
        <dbReference type="ARBA" id="ARBA00022516"/>
    </source>
</evidence>
<evidence type="ECO:0000256" key="12">
    <source>
        <dbReference type="ARBA" id="ARBA00023011"/>
    </source>
</evidence>
<name>D8LNF6_ECTSI</name>
<evidence type="ECO:0000256" key="11">
    <source>
        <dbReference type="ARBA" id="ARBA00023002"/>
    </source>
</evidence>
<keyword evidence="15" id="KW-1207">Sterol metabolism</keyword>
<evidence type="ECO:0000313" key="22">
    <source>
        <dbReference type="EMBL" id="CBN77313.1"/>
    </source>
</evidence>
<keyword evidence="23" id="KW-1185">Reference proteome</keyword>
<comment type="subcellular location">
    <subcellularLocation>
        <location evidence="1">Endoplasmic reticulum membrane</location>
        <topology evidence="1">Multi-pass membrane protein</topology>
    </subcellularLocation>
</comment>
<evidence type="ECO:0000256" key="2">
    <source>
        <dbReference type="ARBA" id="ARBA00005402"/>
    </source>
</evidence>
<evidence type="ECO:0000256" key="10">
    <source>
        <dbReference type="ARBA" id="ARBA00022989"/>
    </source>
</evidence>
<dbReference type="OrthoDB" id="5326588at2759"/>
<dbReference type="OMA" id="WGKPAEC"/>
<reference evidence="22 23" key="1">
    <citation type="journal article" date="2010" name="Nature">
        <title>The Ectocarpus genome and the independent evolution of multicellularity in brown algae.</title>
        <authorList>
            <person name="Cock J.M."/>
            <person name="Sterck L."/>
            <person name="Rouze P."/>
            <person name="Scornet D."/>
            <person name="Allen A.E."/>
            <person name="Amoutzias G."/>
            <person name="Anthouard V."/>
            <person name="Artiguenave F."/>
            <person name="Aury J.M."/>
            <person name="Badger J.H."/>
            <person name="Beszteri B."/>
            <person name="Billiau K."/>
            <person name="Bonnet E."/>
            <person name="Bothwell J.H."/>
            <person name="Bowler C."/>
            <person name="Boyen C."/>
            <person name="Brownlee C."/>
            <person name="Carrano C.J."/>
            <person name="Charrier B."/>
            <person name="Cho G.Y."/>
            <person name="Coelho S.M."/>
            <person name="Collen J."/>
            <person name="Corre E."/>
            <person name="Da Silva C."/>
            <person name="Delage L."/>
            <person name="Delaroque N."/>
            <person name="Dittami S.M."/>
            <person name="Doulbeau S."/>
            <person name="Elias M."/>
            <person name="Farnham G."/>
            <person name="Gachon C.M."/>
            <person name="Gschloessl B."/>
            <person name="Heesch S."/>
            <person name="Jabbari K."/>
            <person name="Jubin C."/>
            <person name="Kawai H."/>
            <person name="Kimura K."/>
            <person name="Kloareg B."/>
            <person name="Kupper F.C."/>
            <person name="Lang D."/>
            <person name="Le Bail A."/>
            <person name="Leblanc C."/>
            <person name="Lerouge P."/>
            <person name="Lohr M."/>
            <person name="Lopez P.J."/>
            <person name="Martens C."/>
            <person name="Maumus F."/>
            <person name="Michel G."/>
            <person name="Miranda-Saavedra D."/>
            <person name="Morales J."/>
            <person name="Moreau H."/>
            <person name="Motomura T."/>
            <person name="Nagasato C."/>
            <person name="Napoli C.A."/>
            <person name="Nelson D.R."/>
            <person name="Nyvall-Collen P."/>
            <person name="Peters A.F."/>
            <person name="Pommier C."/>
            <person name="Potin P."/>
            <person name="Poulain J."/>
            <person name="Quesneville H."/>
            <person name="Read B."/>
            <person name="Rensing S.A."/>
            <person name="Ritter A."/>
            <person name="Rousvoal S."/>
            <person name="Samanta M."/>
            <person name="Samson G."/>
            <person name="Schroeder D.C."/>
            <person name="Segurens B."/>
            <person name="Strittmatter M."/>
            <person name="Tonon T."/>
            <person name="Tregear J.W."/>
            <person name="Valentin K."/>
            <person name="von Dassow P."/>
            <person name="Yamagishi T."/>
            <person name="Van de Peer Y."/>
            <person name="Wincker P."/>
        </authorList>
    </citation>
    <scope>NUCLEOTIDE SEQUENCE [LARGE SCALE GENOMIC DNA]</scope>
    <source>
        <strain evidence="23">Ec32 / CCAP1310/4</strain>
    </source>
</reference>
<feature type="transmembrane region" description="Helical" evidence="21">
    <location>
        <begin position="466"/>
        <end position="482"/>
    </location>
</feature>
<keyword evidence="4" id="KW-0153">Cholesterol metabolism</keyword>
<evidence type="ECO:0000313" key="23">
    <source>
        <dbReference type="Proteomes" id="UP000002630"/>
    </source>
</evidence>
<dbReference type="EC" id="1.3.1.21" evidence="17"/>
<dbReference type="EMBL" id="FN649747">
    <property type="protein sequence ID" value="CBN77313.1"/>
    <property type="molecule type" value="Genomic_DNA"/>
</dbReference>
<evidence type="ECO:0000256" key="7">
    <source>
        <dbReference type="ARBA" id="ARBA00022824"/>
    </source>
</evidence>
<keyword evidence="9" id="KW-0752">Steroid biosynthesis</keyword>
<keyword evidence="14 21" id="KW-0472">Membrane</keyword>
<evidence type="ECO:0000256" key="6">
    <source>
        <dbReference type="ARBA" id="ARBA00022778"/>
    </source>
</evidence>
<evidence type="ECO:0000256" key="21">
    <source>
        <dbReference type="SAM" id="Phobius"/>
    </source>
</evidence>
<protein>
    <recommendedName>
        <fullName evidence="18">7-dehydrocholesterol reductase</fullName>
        <ecNumber evidence="17">1.3.1.21</ecNumber>
    </recommendedName>
    <alternativeName>
        <fullName evidence="19">Sterol Delta(7)-reductase</fullName>
    </alternativeName>
</protein>
<feature type="transmembrane region" description="Helical" evidence="21">
    <location>
        <begin position="369"/>
        <end position="389"/>
    </location>
</feature>
<dbReference type="GO" id="GO:0016132">
    <property type="term" value="P:brassinosteroid biosynthetic process"/>
    <property type="evidence" value="ECO:0007669"/>
    <property type="project" value="TreeGrafter"/>
</dbReference>
<accession>D8LNF6</accession>
<keyword evidence="6" id="KW-0152">Cholesterol biosynthesis</keyword>
<dbReference type="InterPro" id="IPR001171">
    <property type="entry name" value="ERG24_DHCR-like"/>
</dbReference>
<evidence type="ECO:0000256" key="15">
    <source>
        <dbReference type="ARBA" id="ARBA00023166"/>
    </source>
</evidence>
<dbReference type="eggNOG" id="KOG1435">
    <property type="taxonomic scope" value="Eukaryota"/>
</dbReference>
<dbReference type="PANTHER" id="PTHR21257:SF38">
    <property type="entry name" value="7-DEHYDROCHOLESTEROL REDUCTASE"/>
    <property type="match status" value="1"/>
</dbReference>
<sequence length="512" mass="57495">MIDGAAIGRSPVISSWHGYNPASSQQQCLQAVQTSLPTTDGDRERRRSMALRTSTKQASDAMDIREAVKASVAAESKDSKLWGFVPNWFRTTVGPLFLILVPPFFVVFWWHLLVSHSGSWVSLWGDLKAAGPEYVLDVVPSPVDPAAWKYILGFGVFEILLMVGLPGKAFRANPTATGHIPVYKANGMLSYLVTLATLCALVATDRLDPKNVYDKLGEIFTGLSVFSLFFVLLLTVKGLYFPSTDDSGSNGSFLQNYWWGTELYPRVFGADVKMFTNCRFGMMYWAVGAVIYAYTQQQMYGKLSSSMAVSVILQLTYITKFFHWEMGYMNSMDIQHDRAGYYLCWGCLVWVPAVYSSPGIYLVKHPISLGWYGASAILALGLLSIWANFDADRQRHAFRQAKGDIIVWGKPAKYITAGYINARGEKASSLLLCTGWWGVARHFHYLPEITGAFFWTVPALFETPTPYFYVVFLVLLLTDRAFRDDTRCRGKYGKHWDKYCAQVPYKIVPGIL</sequence>
<evidence type="ECO:0000256" key="18">
    <source>
        <dbReference type="ARBA" id="ARBA00039984"/>
    </source>
</evidence>
<dbReference type="Gene3D" id="1.20.120.1630">
    <property type="match status" value="1"/>
</dbReference>
<feature type="region of interest" description="Disordered" evidence="20">
    <location>
        <begin position="35"/>
        <end position="58"/>
    </location>
</feature>
<keyword evidence="16" id="KW-0753">Steroid metabolism</keyword>
<feature type="transmembrane region" description="Helical" evidence="21">
    <location>
        <begin position="300"/>
        <end position="318"/>
    </location>
</feature>
<evidence type="ECO:0000256" key="14">
    <source>
        <dbReference type="ARBA" id="ARBA00023136"/>
    </source>
</evidence>
<organism evidence="22 23">
    <name type="scientific">Ectocarpus siliculosus</name>
    <name type="common">Brown alga</name>
    <name type="synonym">Conferva siliculosa</name>
    <dbReference type="NCBI Taxonomy" id="2880"/>
    <lineage>
        <taxon>Eukaryota</taxon>
        <taxon>Sar</taxon>
        <taxon>Stramenopiles</taxon>
        <taxon>Ochrophyta</taxon>
        <taxon>PX clade</taxon>
        <taxon>Phaeophyceae</taxon>
        <taxon>Ectocarpales</taxon>
        <taxon>Ectocarpaceae</taxon>
        <taxon>Ectocarpus</taxon>
    </lineage>
</organism>
<proteinExistence type="inferred from homology"/>
<dbReference type="EMBL" id="FN648641">
    <property type="protein sequence ID" value="CBN77313.1"/>
    <property type="molecule type" value="Genomic_DNA"/>
</dbReference>
<feature type="transmembrane region" description="Helical" evidence="21">
    <location>
        <begin position="93"/>
        <end position="112"/>
    </location>
</feature>
<evidence type="ECO:0000256" key="19">
    <source>
        <dbReference type="ARBA" id="ARBA00042688"/>
    </source>
</evidence>
<keyword evidence="12" id="KW-0756">Sterol biosynthesis</keyword>
<evidence type="ECO:0000256" key="9">
    <source>
        <dbReference type="ARBA" id="ARBA00022955"/>
    </source>
</evidence>
<evidence type="ECO:0000256" key="20">
    <source>
        <dbReference type="SAM" id="MobiDB-lite"/>
    </source>
</evidence>
<keyword evidence="8" id="KW-0521">NADP</keyword>
<evidence type="ECO:0000256" key="1">
    <source>
        <dbReference type="ARBA" id="ARBA00004477"/>
    </source>
</evidence>
<evidence type="ECO:0000256" key="16">
    <source>
        <dbReference type="ARBA" id="ARBA00023221"/>
    </source>
</evidence>
<keyword evidence="7" id="KW-0256">Endoplasmic reticulum</keyword>
<dbReference type="GO" id="GO:0006695">
    <property type="term" value="P:cholesterol biosynthetic process"/>
    <property type="evidence" value="ECO:0007669"/>
    <property type="project" value="UniProtKB-KW"/>
</dbReference>
<keyword evidence="11" id="KW-0560">Oxidoreductase</keyword>
<evidence type="ECO:0000256" key="17">
    <source>
        <dbReference type="ARBA" id="ARBA00038851"/>
    </source>
</evidence>
<dbReference type="InParanoid" id="D8LNF6"/>
<dbReference type="Proteomes" id="UP000002630">
    <property type="component" value="Linkage Group LG22"/>
</dbReference>
<dbReference type="Pfam" id="PF01222">
    <property type="entry name" value="ERG4_ERG24"/>
    <property type="match status" value="1"/>
</dbReference>
<dbReference type="GO" id="GO:0005789">
    <property type="term" value="C:endoplasmic reticulum membrane"/>
    <property type="evidence" value="ECO:0007669"/>
    <property type="project" value="UniProtKB-SubCell"/>
</dbReference>
<feature type="transmembrane region" description="Helical" evidence="21">
    <location>
        <begin position="147"/>
        <end position="167"/>
    </location>
</feature>
<keyword evidence="13" id="KW-0443">Lipid metabolism</keyword>
<dbReference type="STRING" id="2880.D8LNF6"/>
<keyword evidence="3" id="KW-0444">Lipid biosynthesis</keyword>
<evidence type="ECO:0000256" key="13">
    <source>
        <dbReference type="ARBA" id="ARBA00023098"/>
    </source>
</evidence>
<comment type="similarity">
    <text evidence="2">Belongs to the ERG4/ERG24 family.</text>
</comment>
<dbReference type="PANTHER" id="PTHR21257">
    <property type="entry name" value="DELTA(14)-STEROL REDUCTASE"/>
    <property type="match status" value="1"/>
</dbReference>
<dbReference type="FunFam" id="1.20.120.1630:FF:000006">
    <property type="entry name" value="Putative 7-dehydrocholesterol reductase"/>
    <property type="match status" value="1"/>
</dbReference>
<feature type="transmembrane region" description="Helical" evidence="21">
    <location>
        <begin position="429"/>
        <end position="446"/>
    </location>
</feature>
<dbReference type="PROSITE" id="PS01018">
    <property type="entry name" value="STEROL_REDUCT_2"/>
    <property type="match status" value="1"/>
</dbReference>
<feature type="transmembrane region" description="Helical" evidence="21">
    <location>
        <begin position="219"/>
        <end position="240"/>
    </location>
</feature>
<dbReference type="AlphaFoldDB" id="D8LNF6"/>
<evidence type="ECO:0000256" key="4">
    <source>
        <dbReference type="ARBA" id="ARBA00022548"/>
    </source>
</evidence>
<dbReference type="InterPro" id="IPR018083">
    <property type="entry name" value="Sterol_reductase_CS"/>
</dbReference>
<keyword evidence="5 21" id="KW-0812">Transmembrane</keyword>
<evidence type="ECO:0000256" key="5">
    <source>
        <dbReference type="ARBA" id="ARBA00022692"/>
    </source>
</evidence>